<protein>
    <submittedName>
        <fullName evidence="2">Uncharacterized protein</fullName>
    </submittedName>
</protein>
<sequence>MTKDIDSVDETNLNMSNLMKWGRIQDNAPVFMTHVNFEQFAKLHHPISPQLTRSFIEVFAALINIIGFVVLASVMNGVIFCVILKLILDLSLGIVAIVFNLRGLFRVSGLHIFCGPSVRGLYLRFFCSSVLVVLMGLSLIGYATNGEECSLNKIVT</sequence>
<comment type="caution">
    <text evidence="2">The sequence shown here is derived from an EMBL/GenBank/DDBJ whole genome shotgun (WGS) entry which is preliminary data.</text>
</comment>
<keyword evidence="1" id="KW-0472">Membrane</keyword>
<feature type="transmembrane region" description="Helical" evidence="1">
    <location>
        <begin position="121"/>
        <end position="143"/>
    </location>
</feature>
<dbReference type="EMBL" id="JATAAI010000018">
    <property type="protein sequence ID" value="KAK1739325.1"/>
    <property type="molecule type" value="Genomic_DNA"/>
</dbReference>
<keyword evidence="3" id="KW-1185">Reference proteome</keyword>
<evidence type="ECO:0000313" key="2">
    <source>
        <dbReference type="EMBL" id="KAK1739325.1"/>
    </source>
</evidence>
<organism evidence="2 3">
    <name type="scientific">Skeletonema marinoi</name>
    <dbReference type="NCBI Taxonomy" id="267567"/>
    <lineage>
        <taxon>Eukaryota</taxon>
        <taxon>Sar</taxon>
        <taxon>Stramenopiles</taxon>
        <taxon>Ochrophyta</taxon>
        <taxon>Bacillariophyta</taxon>
        <taxon>Coscinodiscophyceae</taxon>
        <taxon>Thalassiosirophycidae</taxon>
        <taxon>Thalassiosirales</taxon>
        <taxon>Skeletonemataceae</taxon>
        <taxon>Skeletonema</taxon>
        <taxon>Skeletonema marinoi-dohrnii complex</taxon>
    </lineage>
</organism>
<keyword evidence="1" id="KW-0812">Transmembrane</keyword>
<keyword evidence="1" id="KW-1133">Transmembrane helix</keyword>
<evidence type="ECO:0000256" key="1">
    <source>
        <dbReference type="SAM" id="Phobius"/>
    </source>
</evidence>
<evidence type="ECO:0000313" key="3">
    <source>
        <dbReference type="Proteomes" id="UP001224775"/>
    </source>
</evidence>
<name>A0AAD8Y643_9STRA</name>
<accession>A0AAD8Y643</accession>
<reference evidence="2" key="1">
    <citation type="submission" date="2023-06" db="EMBL/GenBank/DDBJ databases">
        <title>Survivors Of The Sea: Transcriptome response of Skeletonema marinoi to long-term dormancy.</title>
        <authorList>
            <person name="Pinder M.I.M."/>
            <person name="Kourtchenko O."/>
            <person name="Robertson E.K."/>
            <person name="Larsson T."/>
            <person name="Maumus F."/>
            <person name="Osuna-Cruz C.M."/>
            <person name="Vancaester E."/>
            <person name="Stenow R."/>
            <person name="Vandepoele K."/>
            <person name="Ploug H."/>
            <person name="Bruchert V."/>
            <person name="Godhe A."/>
            <person name="Topel M."/>
        </authorList>
    </citation>
    <scope>NUCLEOTIDE SEQUENCE</scope>
    <source>
        <strain evidence="2">R05AC</strain>
    </source>
</reference>
<feature type="transmembrane region" description="Helical" evidence="1">
    <location>
        <begin position="77"/>
        <end position="101"/>
    </location>
</feature>
<gene>
    <name evidence="2" type="ORF">QTG54_009868</name>
</gene>
<dbReference type="AlphaFoldDB" id="A0AAD8Y643"/>
<dbReference type="Proteomes" id="UP001224775">
    <property type="component" value="Unassembled WGS sequence"/>
</dbReference>
<proteinExistence type="predicted"/>
<feature type="transmembrane region" description="Helical" evidence="1">
    <location>
        <begin position="51"/>
        <end position="71"/>
    </location>
</feature>